<feature type="region of interest" description="Disordered" evidence="1">
    <location>
        <begin position="43"/>
        <end position="63"/>
    </location>
</feature>
<dbReference type="RefSeq" id="WP_164260556.1">
    <property type="nucleotide sequence ID" value="NZ_JAAGMK010000946.1"/>
</dbReference>
<comment type="caution">
    <text evidence="2">The sequence shown here is derived from an EMBL/GenBank/DDBJ whole genome shotgun (WGS) entry which is preliminary data.</text>
</comment>
<organism evidence="2">
    <name type="scientific">Streptomyces anulatus</name>
    <name type="common">Streptomyces chrysomallus</name>
    <dbReference type="NCBI Taxonomy" id="1892"/>
    <lineage>
        <taxon>Bacteria</taxon>
        <taxon>Bacillati</taxon>
        <taxon>Actinomycetota</taxon>
        <taxon>Actinomycetes</taxon>
        <taxon>Kitasatosporales</taxon>
        <taxon>Streptomycetaceae</taxon>
        <taxon>Streptomyces</taxon>
    </lineage>
</organism>
<accession>A0A6G3T1J0</accession>
<feature type="region of interest" description="Disordered" evidence="1">
    <location>
        <begin position="76"/>
        <end position="153"/>
    </location>
</feature>
<dbReference type="AlphaFoldDB" id="A0A6G3T1J0"/>
<gene>
    <name evidence="2" type="ORF">G3I43_33235</name>
</gene>
<sequence>MQSGTHFAFGDHDEHGFAASFTSTMPAHLAHWYLERETFEPVPGEPGLFRLSEPERDGPRRVQQAVHDLRCQGYTVQADIRLDPARSPRPPRPVRPNGLMERRSRLAQAAAGATTQRRATPPTTSAPAARPVPPKPAYAPPVHPTASSNGRSR</sequence>
<protein>
    <submittedName>
        <fullName evidence="2">Uncharacterized protein</fullName>
    </submittedName>
</protein>
<evidence type="ECO:0000256" key="1">
    <source>
        <dbReference type="SAM" id="MobiDB-lite"/>
    </source>
</evidence>
<feature type="compositionally biased region" description="Pro residues" evidence="1">
    <location>
        <begin position="130"/>
        <end position="143"/>
    </location>
</feature>
<name>A0A6G3T1J0_STRAQ</name>
<proteinExistence type="predicted"/>
<dbReference type="EMBL" id="JAAGMK010000946">
    <property type="protein sequence ID" value="NEB88993.1"/>
    <property type="molecule type" value="Genomic_DNA"/>
</dbReference>
<evidence type="ECO:0000313" key="2">
    <source>
        <dbReference type="EMBL" id="NEB88993.1"/>
    </source>
</evidence>
<reference evidence="2" key="1">
    <citation type="submission" date="2020-01" db="EMBL/GenBank/DDBJ databases">
        <title>Insect and environment-associated Actinomycetes.</title>
        <authorList>
            <person name="Currrie C."/>
            <person name="Chevrette M."/>
            <person name="Carlson C."/>
            <person name="Stubbendieck R."/>
            <person name="Wendt-Pienkowski E."/>
        </authorList>
    </citation>
    <scope>NUCLEOTIDE SEQUENCE</scope>
    <source>
        <strain evidence="2">SID505</strain>
    </source>
</reference>
<feature type="compositionally biased region" description="Low complexity" evidence="1">
    <location>
        <begin position="106"/>
        <end position="129"/>
    </location>
</feature>